<dbReference type="EMBL" id="BARS01008439">
    <property type="protein sequence ID" value="GAF78814.1"/>
    <property type="molecule type" value="Genomic_DNA"/>
</dbReference>
<comment type="caution">
    <text evidence="1">The sequence shown here is derived from an EMBL/GenBank/DDBJ whole genome shotgun (WGS) entry which is preliminary data.</text>
</comment>
<proteinExistence type="predicted"/>
<dbReference type="AlphaFoldDB" id="X0SCS0"/>
<accession>X0SCS0</accession>
<name>X0SCS0_9ZZZZ</name>
<reference evidence="1" key="1">
    <citation type="journal article" date="2014" name="Front. Microbiol.">
        <title>High frequency of phylogenetically diverse reductive dehalogenase-homologous genes in deep subseafloor sedimentary metagenomes.</title>
        <authorList>
            <person name="Kawai M."/>
            <person name="Futagami T."/>
            <person name="Toyoda A."/>
            <person name="Takaki Y."/>
            <person name="Nishi S."/>
            <person name="Hori S."/>
            <person name="Arai W."/>
            <person name="Tsubouchi T."/>
            <person name="Morono Y."/>
            <person name="Uchiyama I."/>
            <person name="Ito T."/>
            <person name="Fujiyama A."/>
            <person name="Inagaki F."/>
            <person name="Takami H."/>
        </authorList>
    </citation>
    <scope>NUCLEOTIDE SEQUENCE</scope>
    <source>
        <strain evidence="1">Expedition CK06-06</strain>
    </source>
</reference>
<evidence type="ECO:0000313" key="1">
    <source>
        <dbReference type="EMBL" id="GAF78814.1"/>
    </source>
</evidence>
<sequence length="43" mass="4813">MIDSKKLKTIASELRKASAMHKGQAAKIDKMLKSMKPKGKKKK</sequence>
<protein>
    <submittedName>
        <fullName evidence="1">Uncharacterized protein</fullName>
    </submittedName>
</protein>
<organism evidence="1">
    <name type="scientific">marine sediment metagenome</name>
    <dbReference type="NCBI Taxonomy" id="412755"/>
    <lineage>
        <taxon>unclassified sequences</taxon>
        <taxon>metagenomes</taxon>
        <taxon>ecological metagenomes</taxon>
    </lineage>
</organism>
<gene>
    <name evidence="1" type="ORF">S01H1_16089</name>
</gene>